<keyword evidence="2" id="KW-1003">Cell membrane</keyword>
<feature type="transmembrane region" description="Helical" evidence="6">
    <location>
        <begin position="259"/>
        <end position="279"/>
    </location>
</feature>
<feature type="transmembrane region" description="Helical" evidence="6">
    <location>
        <begin position="121"/>
        <end position="141"/>
    </location>
</feature>
<dbReference type="PANTHER" id="PTHR30250:SF11">
    <property type="entry name" value="O-ANTIGEN TRANSPORTER-RELATED"/>
    <property type="match status" value="1"/>
</dbReference>
<feature type="transmembrane region" description="Helical" evidence="6">
    <location>
        <begin position="153"/>
        <end position="173"/>
    </location>
</feature>
<keyword evidence="5 6" id="KW-0472">Membrane</keyword>
<protein>
    <recommendedName>
        <fullName evidence="9">O-antigen translocase</fullName>
    </recommendedName>
</protein>
<organism evidence="7 8">
    <name type="scientific">Flavobacterium aurantiibacter</name>
    <dbReference type="NCBI Taxonomy" id="2023067"/>
    <lineage>
        <taxon>Bacteria</taxon>
        <taxon>Pseudomonadati</taxon>
        <taxon>Bacteroidota</taxon>
        <taxon>Flavobacteriia</taxon>
        <taxon>Flavobacteriales</taxon>
        <taxon>Flavobacteriaceae</taxon>
        <taxon>Flavobacterium</taxon>
    </lineage>
</organism>
<dbReference type="PANTHER" id="PTHR30250">
    <property type="entry name" value="PST FAMILY PREDICTED COLANIC ACID TRANSPORTER"/>
    <property type="match status" value="1"/>
</dbReference>
<evidence type="ECO:0000256" key="6">
    <source>
        <dbReference type="SAM" id="Phobius"/>
    </source>
</evidence>
<keyword evidence="4 6" id="KW-1133">Transmembrane helix</keyword>
<dbReference type="InterPro" id="IPR050833">
    <property type="entry name" value="Poly_Biosynth_Transport"/>
</dbReference>
<comment type="caution">
    <text evidence="7">The sequence shown here is derived from an EMBL/GenBank/DDBJ whole genome shotgun (WGS) entry which is preliminary data.</text>
</comment>
<evidence type="ECO:0000313" key="8">
    <source>
        <dbReference type="Proteomes" id="UP000216035"/>
    </source>
</evidence>
<feature type="transmembrane region" description="Helical" evidence="6">
    <location>
        <begin position="82"/>
        <end position="115"/>
    </location>
</feature>
<dbReference type="GO" id="GO:0005886">
    <property type="term" value="C:plasma membrane"/>
    <property type="evidence" value="ECO:0007669"/>
    <property type="project" value="UniProtKB-SubCell"/>
</dbReference>
<feature type="transmembrane region" description="Helical" evidence="6">
    <location>
        <begin position="179"/>
        <end position="197"/>
    </location>
</feature>
<feature type="transmembrane region" description="Helical" evidence="6">
    <location>
        <begin position="218"/>
        <end position="239"/>
    </location>
</feature>
<sequence length="413" mass="45453">MNSKNQGILKVGFLHLVFIGLRFLSSVLLNKLVAVFAGQQGLLVFGNLRNVLSLAEVASTGGMQSGILTLTASTPKNEHSKFLFGTIFSSIAVISLVLSVVVMIFHATLATWFFGSYSNGSTLVVLLALLLPLNGISLAIINIYNGLQLYSKVLMLNVYVTIISTFCIAAALIYYDLEYALYATIAAIVLQFVLTVFNANRLFLDVNFRFHSETALKIVQFGLTGVVSTVLPAVSFLYIRNELVSTTSTDFAANWEAAYRLSSQVALVFIGFVSLYFFPKISESIALKSTNAVFVRFLKIGFLPFFVGALILAISSSFLIPALYSADYLVAQSLFPIQLLGDVFRALAVFFGFVLLAQHQWKSFILCEFVSYATLLLGFYLFHESATTAVAWIYVLSNIVYLAVAFFASKFKR</sequence>
<evidence type="ECO:0008006" key="9">
    <source>
        <dbReference type="Google" id="ProtNLM"/>
    </source>
</evidence>
<evidence type="ECO:0000256" key="4">
    <source>
        <dbReference type="ARBA" id="ARBA00022989"/>
    </source>
</evidence>
<feature type="transmembrane region" description="Helical" evidence="6">
    <location>
        <begin position="335"/>
        <end position="357"/>
    </location>
</feature>
<dbReference type="RefSeq" id="WP_094486636.1">
    <property type="nucleotide sequence ID" value="NZ_NOXX01000203.1"/>
</dbReference>
<name>A0A255ZRG2_9FLAO</name>
<accession>A0A255ZRG2</accession>
<comment type="subcellular location">
    <subcellularLocation>
        <location evidence="1">Cell membrane</location>
        <topology evidence="1">Multi-pass membrane protein</topology>
    </subcellularLocation>
</comment>
<proteinExistence type="predicted"/>
<evidence type="ECO:0000256" key="3">
    <source>
        <dbReference type="ARBA" id="ARBA00022692"/>
    </source>
</evidence>
<dbReference type="OrthoDB" id="9769862at2"/>
<keyword evidence="8" id="KW-1185">Reference proteome</keyword>
<evidence type="ECO:0000313" key="7">
    <source>
        <dbReference type="EMBL" id="OYQ43475.1"/>
    </source>
</evidence>
<evidence type="ECO:0000256" key="1">
    <source>
        <dbReference type="ARBA" id="ARBA00004651"/>
    </source>
</evidence>
<feature type="transmembrane region" description="Helical" evidence="6">
    <location>
        <begin position="389"/>
        <end position="408"/>
    </location>
</feature>
<gene>
    <name evidence="7" type="ORF">CHX27_09995</name>
</gene>
<keyword evidence="3 6" id="KW-0812">Transmembrane</keyword>
<dbReference type="Proteomes" id="UP000216035">
    <property type="component" value="Unassembled WGS sequence"/>
</dbReference>
<reference evidence="7 8" key="1">
    <citation type="submission" date="2017-07" db="EMBL/GenBank/DDBJ databases">
        <title>Flavobacterium cyanobacteriorum sp. nov., isolated from cyanobacterial aggregates in a eutrophic lake.</title>
        <authorList>
            <person name="Cai H."/>
        </authorList>
    </citation>
    <scope>NUCLEOTIDE SEQUENCE [LARGE SCALE GENOMIC DNA]</scope>
    <source>
        <strain evidence="7 8">TH167</strain>
    </source>
</reference>
<feature type="transmembrane region" description="Helical" evidence="6">
    <location>
        <begin position="364"/>
        <end position="383"/>
    </location>
</feature>
<feature type="transmembrane region" description="Helical" evidence="6">
    <location>
        <begin position="300"/>
        <end position="323"/>
    </location>
</feature>
<evidence type="ECO:0000256" key="5">
    <source>
        <dbReference type="ARBA" id="ARBA00023136"/>
    </source>
</evidence>
<evidence type="ECO:0000256" key="2">
    <source>
        <dbReference type="ARBA" id="ARBA00022475"/>
    </source>
</evidence>
<dbReference type="EMBL" id="NOXX01000203">
    <property type="protein sequence ID" value="OYQ43475.1"/>
    <property type="molecule type" value="Genomic_DNA"/>
</dbReference>
<dbReference type="AlphaFoldDB" id="A0A255ZRG2"/>